<dbReference type="Proteomes" id="UP000780801">
    <property type="component" value="Unassembled WGS sequence"/>
</dbReference>
<accession>A0A9P6FMI9</accession>
<dbReference type="AlphaFoldDB" id="A0A9P6FMI9"/>
<proteinExistence type="predicted"/>
<sequence length="185" mass="20469">MTGSSKSTSPSPTEASSRRVYSRKPSFSAPSLRLATLPSSTDSTTQYVPSTTAAELVIAEGHYLSTLKRVGNALNLASSHVSSTGKKGSNTIRALVERWALMLHIHSKFHDEIAAVKEDVNEIARMVNDLFLTLEPILVEHGRDMSNAVYKLNRAEKRVGQIPAEWDAALRHPFDHLAIYNEWLQ</sequence>
<dbReference type="OrthoDB" id="2436692at2759"/>
<comment type="caution">
    <text evidence="2">The sequence shown here is derived from an EMBL/GenBank/DDBJ whole genome shotgun (WGS) entry which is preliminary data.</text>
</comment>
<organism evidence="2 3">
    <name type="scientific">Lunasporangiospora selenospora</name>
    <dbReference type="NCBI Taxonomy" id="979761"/>
    <lineage>
        <taxon>Eukaryota</taxon>
        <taxon>Fungi</taxon>
        <taxon>Fungi incertae sedis</taxon>
        <taxon>Mucoromycota</taxon>
        <taxon>Mortierellomycotina</taxon>
        <taxon>Mortierellomycetes</taxon>
        <taxon>Mortierellales</taxon>
        <taxon>Mortierellaceae</taxon>
        <taxon>Lunasporangiospora</taxon>
    </lineage>
</organism>
<dbReference type="EMBL" id="JAABOA010004181">
    <property type="protein sequence ID" value="KAF9577952.1"/>
    <property type="molecule type" value="Genomic_DNA"/>
</dbReference>
<gene>
    <name evidence="2" type="ORF">BGW38_006522</name>
</gene>
<reference evidence="2" key="1">
    <citation type="journal article" date="2020" name="Fungal Divers.">
        <title>Resolving the Mortierellaceae phylogeny through synthesis of multi-gene phylogenetics and phylogenomics.</title>
        <authorList>
            <person name="Vandepol N."/>
            <person name="Liber J."/>
            <person name="Desiro A."/>
            <person name="Na H."/>
            <person name="Kennedy M."/>
            <person name="Barry K."/>
            <person name="Grigoriev I.V."/>
            <person name="Miller A.N."/>
            <person name="O'Donnell K."/>
            <person name="Stajich J.E."/>
            <person name="Bonito G."/>
        </authorList>
    </citation>
    <scope>NUCLEOTIDE SEQUENCE</scope>
    <source>
        <strain evidence="2">KOD1015</strain>
    </source>
</reference>
<evidence type="ECO:0000313" key="2">
    <source>
        <dbReference type="EMBL" id="KAF9577952.1"/>
    </source>
</evidence>
<feature type="non-terminal residue" evidence="2">
    <location>
        <position position="1"/>
    </location>
</feature>
<feature type="region of interest" description="Disordered" evidence="1">
    <location>
        <begin position="1"/>
        <end position="26"/>
    </location>
</feature>
<keyword evidence="3" id="KW-1185">Reference proteome</keyword>
<name>A0A9P6FMI9_9FUNG</name>
<feature type="compositionally biased region" description="Low complexity" evidence="1">
    <location>
        <begin position="1"/>
        <end position="15"/>
    </location>
</feature>
<protein>
    <submittedName>
        <fullName evidence="2">Uncharacterized protein</fullName>
    </submittedName>
</protein>
<evidence type="ECO:0000256" key="1">
    <source>
        <dbReference type="SAM" id="MobiDB-lite"/>
    </source>
</evidence>
<evidence type="ECO:0000313" key="3">
    <source>
        <dbReference type="Proteomes" id="UP000780801"/>
    </source>
</evidence>